<proteinExistence type="inferred from homology"/>
<protein>
    <submittedName>
        <fullName evidence="5">Fatty-acyl-CoA synthase</fullName>
    </submittedName>
</protein>
<keyword evidence="2" id="KW-0436">Ligase</keyword>
<dbReference type="InterPro" id="IPR042099">
    <property type="entry name" value="ANL_N_sf"/>
</dbReference>
<evidence type="ECO:0000313" key="6">
    <source>
        <dbReference type="Proteomes" id="UP000199657"/>
    </source>
</evidence>
<dbReference type="AlphaFoldDB" id="A0A1H8V2X3"/>
<dbReference type="PROSITE" id="PS00455">
    <property type="entry name" value="AMP_BINDING"/>
    <property type="match status" value="1"/>
</dbReference>
<dbReference type="RefSeq" id="WP_091645583.1">
    <property type="nucleotide sequence ID" value="NZ_FOEG01000009.1"/>
</dbReference>
<dbReference type="GO" id="GO:0006631">
    <property type="term" value="P:fatty acid metabolic process"/>
    <property type="evidence" value="ECO:0007669"/>
    <property type="project" value="TreeGrafter"/>
</dbReference>
<dbReference type="SUPFAM" id="SSF56801">
    <property type="entry name" value="Acetyl-CoA synthetase-like"/>
    <property type="match status" value="1"/>
</dbReference>
<feature type="domain" description="AMP-dependent synthetase/ligase" evidence="3">
    <location>
        <begin position="8"/>
        <end position="368"/>
    </location>
</feature>
<evidence type="ECO:0000256" key="2">
    <source>
        <dbReference type="ARBA" id="ARBA00022598"/>
    </source>
</evidence>
<evidence type="ECO:0000259" key="3">
    <source>
        <dbReference type="Pfam" id="PF00501"/>
    </source>
</evidence>
<name>A0A1H8V2X3_9GAMM</name>
<dbReference type="InterPro" id="IPR020845">
    <property type="entry name" value="AMP-binding_CS"/>
</dbReference>
<dbReference type="PANTHER" id="PTHR43201:SF5">
    <property type="entry name" value="MEDIUM-CHAIN ACYL-COA LIGASE ACSF2, MITOCHONDRIAL"/>
    <property type="match status" value="1"/>
</dbReference>
<evidence type="ECO:0000256" key="1">
    <source>
        <dbReference type="ARBA" id="ARBA00006432"/>
    </source>
</evidence>
<dbReference type="InterPro" id="IPR000873">
    <property type="entry name" value="AMP-dep_synth/lig_dom"/>
</dbReference>
<sequence>MDMFDLLAHRARVTPDALAVEDLTDGTRYTYAQLNERAARVAAAATGTWGLDAGDRLAYLGHNRAEFFALLFGCAKAGVILVPLNWRLAVPELDGLLDDATPTALIHGAEFADAAGTLAGSRPALVSVGMEGGAAGARAYEDDIAAATPDLGPHAPRSPDTPWYLLYTSGTTGRPKGVIQTFRMMMANYWNIGIPVELRQDDVLLNVLPMFHTAGINLYSTAVFLVGGAVLVQRSFEPEQALDVLARRATVFFGVPAVYQMLIEQPGFSGERLGHVRSWGCGGAPLPLSVAERYVAHGIHVRTGFGMTETGPTVFLLDEERVLDKTGSVGRPQLLAETRIVDRDGNDVPPGEPGELLIRGPGVTPGYWQRPDATAETIEADGWLHSGDVARCDADGYYFIVDRWKDMFISGGENVYPAEVEQVLLQHDAVADVAVVGMPDERWGEVGCAYVCLGDGGAADADALRHWCRERLAGYKVPKVFTIRDALPRNALGKVQKQELRDDARR</sequence>
<dbReference type="Gene3D" id="3.30.300.30">
    <property type="match status" value="1"/>
</dbReference>
<accession>A0A1H8V2X3</accession>
<keyword evidence="6" id="KW-1185">Reference proteome</keyword>
<gene>
    <name evidence="5" type="ORF">SAMN04488052_10998</name>
</gene>
<dbReference type="InterPro" id="IPR045851">
    <property type="entry name" value="AMP-bd_C_sf"/>
</dbReference>
<dbReference type="Pfam" id="PF13193">
    <property type="entry name" value="AMP-binding_C"/>
    <property type="match status" value="1"/>
</dbReference>
<dbReference type="OrthoDB" id="9803968at2"/>
<reference evidence="5 6" key="1">
    <citation type="submission" date="2016-10" db="EMBL/GenBank/DDBJ databases">
        <authorList>
            <person name="de Groot N.N."/>
        </authorList>
    </citation>
    <scope>NUCLEOTIDE SEQUENCE [LARGE SCALE GENOMIC DNA]</scope>
    <source>
        <strain evidence="5 6">CGMCC 1.6291</strain>
    </source>
</reference>
<evidence type="ECO:0000313" key="5">
    <source>
        <dbReference type="EMBL" id="SEP09765.1"/>
    </source>
</evidence>
<dbReference type="PANTHER" id="PTHR43201">
    <property type="entry name" value="ACYL-COA SYNTHETASE"/>
    <property type="match status" value="1"/>
</dbReference>
<dbReference type="Gene3D" id="3.40.50.12780">
    <property type="entry name" value="N-terminal domain of ligase-like"/>
    <property type="match status" value="1"/>
</dbReference>
<dbReference type="EMBL" id="FOEG01000009">
    <property type="protein sequence ID" value="SEP09765.1"/>
    <property type="molecule type" value="Genomic_DNA"/>
</dbReference>
<dbReference type="GO" id="GO:0031956">
    <property type="term" value="F:medium-chain fatty acid-CoA ligase activity"/>
    <property type="evidence" value="ECO:0007669"/>
    <property type="project" value="TreeGrafter"/>
</dbReference>
<dbReference type="FunFam" id="3.30.300.30:FF:000008">
    <property type="entry name" value="2,3-dihydroxybenzoate-AMP ligase"/>
    <property type="match status" value="1"/>
</dbReference>
<comment type="similarity">
    <text evidence="1">Belongs to the ATP-dependent AMP-binding enzyme family.</text>
</comment>
<feature type="domain" description="AMP-binding enzyme C-terminal" evidence="4">
    <location>
        <begin position="419"/>
        <end position="494"/>
    </location>
</feature>
<dbReference type="STRING" id="406100.SAMN04488052_10998"/>
<dbReference type="Pfam" id="PF00501">
    <property type="entry name" value="AMP-binding"/>
    <property type="match status" value="1"/>
</dbReference>
<dbReference type="InterPro" id="IPR025110">
    <property type="entry name" value="AMP-bd_C"/>
</dbReference>
<evidence type="ECO:0000259" key="4">
    <source>
        <dbReference type="Pfam" id="PF13193"/>
    </source>
</evidence>
<organism evidence="5 6">
    <name type="scientific">Aquisalimonas asiatica</name>
    <dbReference type="NCBI Taxonomy" id="406100"/>
    <lineage>
        <taxon>Bacteria</taxon>
        <taxon>Pseudomonadati</taxon>
        <taxon>Pseudomonadota</taxon>
        <taxon>Gammaproteobacteria</taxon>
        <taxon>Chromatiales</taxon>
        <taxon>Ectothiorhodospiraceae</taxon>
        <taxon>Aquisalimonas</taxon>
    </lineage>
</organism>
<dbReference type="Proteomes" id="UP000199657">
    <property type="component" value="Unassembled WGS sequence"/>
</dbReference>